<organism evidence="4 5">
    <name type="scientific">Achromobacter insolitus</name>
    <dbReference type="NCBI Taxonomy" id="217204"/>
    <lineage>
        <taxon>Bacteria</taxon>
        <taxon>Pseudomonadati</taxon>
        <taxon>Pseudomonadota</taxon>
        <taxon>Betaproteobacteria</taxon>
        <taxon>Burkholderiales</taxon>
        <taxon>Alcaligenaceae</taxon>
        <taxon>Achromobacter</taxon>
    </lineage>
</organism>
<keyword evidence="1" id="KW-0378">Hydrolase</keyword>
<dbReference type="GO" id="GO:0008237">
    <property type="term" value="F:metallopeptidase activity"/>
    <property type="evidence" value="ECO:0007669"/>
    <property type="project" value="UniProtKB-KW"/>
</dbReference>
<comment type="function">
    <text evidence="1">Involved in peptidolytic degradation of cyclic heptapeptide hepatotoxin microcystin (MC).</text>
</comment>
<name>A0A6S7FB03_9BURK</name>
<keyword evidence="1" id="KW-0645">Protease</keyword>
<dbReference type="GO" id="GO:0046872">
    <property type="term" value="F:metal ion binding"/>
    <property type="evidence" value="ECO:0007669"/>
    <property type="project" value="UniProtKB-KW"/>
</dbReference>
<dbReference type="EMBL" id="CADILH010000003">
    <property type="protein sequence ID" value="CAB3931886.1"/>
    <property type="molecule type" value="Genomic_DNA"/>
</dbReference>
<evidence type="ECO:0000259" key="3">
    <source>
        <dbReference type="Pfam" id="PF07364"/>
    </source>
</evidence>
<dbReference type="Proteomes" id="UP000494183">
    <property type="component" value="Unassembled WGS sequence"/>
</dbReference>
<gene>
    <name evidence="4" type="ORF">LMG6000_02378</name>
</gene>
<dbReference type="RefSeq" id="WP_076812997.1">
    <property type="nucleotide sequence ID" value="NZ_CADIJK010000002.1"/>
</dbReference>
<feature type="domain" description="Microcystin LR degradation protein MlrC C-terminal" evidence="2">
    <location>
        <begin position="299"/>
        <end position="480"/>
    </location>
</feature>
<dbReference type="InterPro" id="IPR009197">
    <property type="entry name" value="MlrC"/>
</dbReference>
<evidence type="ECO:0000313" key="5">
    <source>
        <dbReference type="Proteomes" id="UP000494183"/>
    </source>
</evidence>
<dbReference type="PIRSF" id="PIRSF012702">
    <property type="entry name" value="UCP012702"/>
    <property type="match status" value="1"/>
</dbReference>
<dbReference type="Pfam" id="PF07364">
    <property type="entry name" value="DUF1485"/>
    <property type="match status" value="1"/>
</dbReference>
<proteinExistence type="inferred from homology"/>
<evidence type="ECO:0000256" key="1">
    <source>
        <dbReference type="PIRNR" id="PIRNR012702"/>
    </source>
</evidence>
<dbReference type="GeneID" id="92764836"/>
<keyword evidence="1" id="KW-0479">Metal-binding</keyword>
<keyword evidence="5" id="KW-1185">Reference proteome</keyword>
<dbReference type="Pfam" id="PF07171">
    <property type="entry name" value="MlrC_C"/>
    <property type="match status" value="1"/>
</dbReference>
<dbReference type="GO" id="GO:0006508">
    <property type="term" value="P:proteolysis"/>
    <property type="evidence" value="ECO:0007669"/>
    <property type="project" value="UniProtKB-KW"/>
</dbReference>
<comment type="similarity">
    <text evidence="1">Belongs to the peptidase M81 family.</text>
</comment>
<dbReference type="KEGG" id="ais:BUW96_03610"/>
<reference evidence="4 5" key="1">
    <citation type="submission" date="2020-04" db="EMBL/GenBank/DDBJ databases">
        <authorList>
            <person name="De Canck E."/>
        </authorList>
    </citation>
    <scope>NUCLEOTIDE SEQUENCE [LARGE SCALE GENOMIC DNA]</scope>
    <source>
        <strain evidence="4 5">LMG 6000</strain>
    </source>
</reference>
<evidence type="ECO:0000313" key="4">
    <source>
        <dbReference type="EMBL" id="CAB3931886.1"/>
    </source>
</evidence>
<accession>A0A6S7FB03</accession>
<keyword evidence="1" id="KW-0482">Metalloprotease</keyword>
<dbReference type="InterPro" id="IPR010799">
    <property type="entry name" value="MlrC_C"/>
</dbReference>
<dbReference type="InterPro" id="IPR015995">
    <property type="entry name" value="MlrC_N"/>
</dbReference>
<protein>
    <recommendedName>
        <fullName evidence="1">Microcystinase C</fullName>
        <shortName evidence="1">MlrC</shortName>
    </recommendedName>
</protein>
<dbReference type="AlphaFoldDB" id="A0A6S7FB03"/>
<sequence>MKVMIARLNHETNTFSPVPTPLSAFGNDGPAFGDQAYDENKGKRTAMSAFIDIAEANGATLVTPVSATAYPSGRVSAQAYRELCDAIVAGARGCGAILLDLHGAMVAETTDDGEGDLLERLRRQTPDVPIAVALDLHGNVTPKMMANADVIISFKTYPHVDMYETGEHAGRILYDWLNGGPRPVMAWRRLPLMTHTLRSATGQGAMRNAVQAARRAEEEGGILGVSVLAGFALADIPDPCLSVVVVGSGTQEQAERTAAAMATTIWAERDGYFYDSEPLGESLARAAELARGADKPVLLLDHGDNCMSGGTCDTMEVLVAAVEAGLTGIIAGLYCDPEAVEALAAAGEGSQVELPVGNKLPIPAIGRPAAPVRLRGVVRAVTNGEYVITGPTYTGQTACMGRSAVLDIGAAQLVITERTHEPWDLGVFESMGLDPRRARFVLVKSRMYCRPVFEPISQALVECASAGVTSSDFALFPYERRSRPLYPLDAMAPSDYHPAG</sequence>
<feature type="domain" description="Microcystin LR degradation protein MlrC N-terminal" evidence="3">
    <location>
        <begin position="2"/>
        <end position="286"/>
    </location>
</feature>
<comment type="cofactor">
    <cofactor evidence="1">
        <name>Zn(2+)</name>
        <dbReference type="ChEBI" id="CHEBI:29105"/>
    </cofactor>
    <text evidence="1">Binds 1 zinc ion per subunit.</text>
</comment>
<evidence type="ECO:0000259" key="2">
    <source>
        <dbReference type="Pfam" id="PF07171"/>
    </source>
</evidence>